<sequence>MPWTICALELPPFWRRSCDPHMLTAVALEAADEEIFPLSGSACVPVVARLPDRELLSLAAGHGRQCIEIVEGTVLDGPVKLRFLIDGWRDHQAQLSALAGLAGGRAHIATRRCAQPSIGQAMSQLLRIRDARMAGASHREIARLLCDAQRVNADWRAASDYLRSRVRRAVARAETMANLGHSWFAATQGRHLFRSGGQATSVGYKCSYL</sequence>
<dbReference type="EMBL" id="FZOS01000021">
    <property type="protein sequence ID" value="SNS87878.1"/>
    <property type="molecule type" value="Genomic_DNA"/>
</dbReference>
<protein>
    <recommendedName>
        <fullName evidence="1">T6SS Transcription factor RovC-like DNA binding domain-containing protein</fullName>
    </recommendedName>
</protein>
<evidence type="ECO:0000259" key="1">
    <source>
        <dbReference type="Pfam" id="PF10074"/>
    </source>
</evidence>
<gene>
    <name evidence="2" type="ORF">SAMN06295912_12114</name>
</gene>
<dbReference type="AlphaFoldDB" id="A0A239I3L0"/>
<accession>A0A239I3L0</accession>
<proteinExistence type="predicted"/>
<dbReference type="Proteomes" id="UP000198281">
    <property type="component" value="Unassembled WGS sequence"/>
</dbReference>
<dbReference type="OrthoDB" id="9800831at2"/>
<dbReference type="Pfam" id="PF10074">
    <property type="entry name" value="RovC_DNA-bd"/>
    <property type="match status" value="1"/>
</dbReference>
<evidence type="ECO:0000313" key="3">
    <source>
        <dbReference type="Proteomes" id="UP000198281"/>
    </source>
</evidence>
<reference evidence="3" key="1">
    <citation type="submission" date="2017-06" db="EMBL/GenBank/DDBJ databases">
        <authorList>
            <person name="Varghese N."/>
            <person name="Submissions S."/>
        </authorList>
    </citation>
    <scope>NUCLEOTIDE SEQUENCE [LARGE SCALE GENOMIC DNA]</scope>
    <source>
        <strain evidence="3">LNB2</strain>
    </source>
</reference>
<keyword evidence="3" id="KW-1185">Reference proteome</keyword>
<organism evidence="2 3">
    <name type="scientific">Edaphosphingomonas laterariae</name>
    <dbReference type="NCBI Taxonomy" id="861865"/>
    <lineage>
        <taxon>Bacteria</taxon>
        <taxon>Pseudomonadati</taxon>
        <taxon>Pseudomonadota</taxon>
        <taxon>Alphaproteobacteria</taxon>
        <taxon>Sphingomonadales</taxon>
        <taxon>Rhizorhabdaceae</taxon>
        <taxon>Edaphosphingomonas</taxon>
    </lineage>
</organism>
<evidence type="ECO:0000313" key="2">
    <source>
        <dbReference type="EMBL" id="SNS87878.1"/>
    </source>
</evidence>
<dbReference type="InterPro" id="IPR018754">
    <property type="entry name" value="RovC-like_DNA-bd"/>
</dbReference>
<feature type="domain" description="T6SS Transcription factor RovC-like DNA binding" evidence="1">
    <location>
        <begin position="93"/>
        <end position="180"/>
    </location>
</feature>
<dbReference type="RefSeq" id="WP_089220573.1">
    <property type="nucleotide sequence ID" value="NZ_FZOS01000021.1"/>
</dbReference>
<name>A0A239I3L0_9SPHN</name>